<evidence type="ECO:0008006" key="3">
    <source>
        <dbReference type="Google" id="ProtNLM"/>
    </source>
</evidence>
<dbReference type="InterPro" id="IPR028978">
    <property type="entry name" value="Chorismate_lyase_/UTRA_dom_sf"/>
</dbReference>
<dbReference type="AlphaFoldDB" id="A0A250XG63"/>
<dbReference type="EMBL" id="BEGY01000074">
    <property type="protein sequence ID" value="GAX82068.1"/>
    <property type="molecule type" value="Genomic_DNA"/>
</dbReference>
<evidence type="ECO:0000313" key="2">
    <source>
        <dbReference type="Proteomes" id="UP000232323"/>
    </source>
</evidence>
<name>A0A250XG63_9CHLO</name>
<organism evidence="1 2">
    <name type="scientific">Chlamydomonas eustigma</name>
    <dbReference type="NCBI Taxonomy" id="1157962"/>
    <lineage>
        <taxon>Eukaryota</taxon>
        <taxon>Viridiplantae</taxon>
        <taxon>Chlorophyta</taxon>
        <taxon>core chlorophytes</taxon>
        <taxon>Chlorophyceae</taxon>
        <taxon>CS clade</taxon>
        <taxon>Chlamydomonadales</taxon>
        <taxon>Chlamydomonadaceae</taxon>
        <taxon>Chlamydomonas</taxon>
    </lineage>
</organism>
<dbReference type="SUPFAM" id="SSF64288">
    <property type="entry name" value="Chorismate lyase-like"/>
    <property type="match status" value="1"/>
</dbReference>
<dbReference type="Gene3D" id="3.40.1410.10">
    <property type="entry name" value="Chorismate lyase-like"/>
    <property type="match status" value="1"/>
</dbReference>
<dbReference type="Pfam" id="PF01947">
    <property type="entry name" value="Rv2949c-like"/>
    <property type="match status" value="1"/>
</dbReference>
<dbReference type="OrthoDB" id="89176at2759"/>
<dbReference type="NCBIfam" id="NF037993">
    <property type="entry name" value="cyano_chori_ly"/>
    <property type="match status" value="1"/>
</dbReference>
<accession>A0A250XG63</accession>
<protein>
    <recommendedName>
        <fullName evidence="3">DUF98 domain-containing protein</fullName>
    </recommendedName>
</protein>
<reference evidence="1 2" key="1">
    <citation type="submission" date="2017-08" db="EMBL/GenBank/DDBJ databases">
        <title>Acidophilic green algal genome provides insights into adaptation to an acidic environment.</title>
        <authorList>
            <person name="Hirooka S."/>
            <person name="Hirose Y."/>
            <person name="Kanesaki Y."/>
            <person name="Higuchi S."/>
            <person name="Fujiwara T."/>
            <person name="Onuma R."/>
            <person name="Era A."/>
            <person name="Ohbayashi R."/>
            <person name="Uzuka A."/>
            <person name="Nozaki H."/>
            <person name="Yoshikawa H."/>
            <person name="Miyagishima S.Y."/>
        </authorList>
    </citation>
    <scope>NUCLEOTIDE SEQUENCE [LARGE SCALE GENOMIC DNA]</scope>
    <source>
        <strain evidence="1 2">NIES-2499</strain>
    </source>
</reference>
<proteinExistence type="predicted"/>
<dbReference type="STRING" id="1157962.A0A250XG63"/>
<gene>
    <name evidence="1" type="ORF">CEUSTIGMA_g9496.t1</name>
</gene>
<keyword evidence="2" id="KW-1185">Reference proteome</keyword>
<dbReference type="InterPro" id="IPR002800">
    <property type="entry name" value="Rv2949c-like"/>
</dbReference>
<comment type="caution">
    <text evidence="1">The sequence shown here is derived from an EMBL/GenBank/DDBJ whole genome shotgun (WGS) entry which is preliminary data.</text>
</comment>
<dbReference type="InterPro" id="IPR048022">
    <property type="entry name" value="Ch_lyase_cyan"/>
</dbReference>
<evidence type="ECO:0000313" key="1">
    <source>
        <dbReference type="EMBL" id="GAX82068.1"/>
    </source>
</evidence>
<dbReference type="Proteomes" id="UP000232323">
    <property type="component" value="Unassembled WGS sequence"/>
</dbReference>
<sequence length="228" mass="26236">MTFVTCRSDLKFLGFKSLRLGLQKTKILRCNANVQNLEYPANYIKLNQPKLWNGSAVEAESENLAPVWKTFILSDGSVTRHLQLLTGSKIDVDCLEMTNIGHAIEDMPSQASQIEGPRVRRQVLLRSGTDNIPLVYACSWWNASQIDKYLKDKAKPIWASLSEGHIELYREVLEVHHGHSRDMEAMLGMKGPFWGRHYIFWHKQQPLTLIYEVFSPHLEEYLGPTKRL</sequence>